<organism evidence="1 2">
    <name type="scientific">Candidatus Competibacter phosphatis</name>
    <dbReference type="NCBI Taxonomy" id="221280"/>
    <lineage>
        <taxon>Bacteria</taxon>
        <taxon>Pseudomonadati</taxon>
        <taxon>Pseudomonadota</taxon>
        <taxon>Gammaproteobacteria</taxon>
        <taxon>Candidatus Competibacteraceae</taxon>
        <taxon>Candidatus Competibacter</taxon>
    </lineage>
</organism>
<dbReference type="RefSeq" id="WP_169248326.1">
    <property type="nucleotide sequence ID" value="NZ_SPMZ01000019.1"/>
</dbReference>
<sequence>MQRIRIGLNGFLGLILTTLLCVSTSGCWAGGGVPPELLKVWQAYRQAVAAGDSDQVAALSRFPIASNDFGGVIPSPAVLRARFKKIFRPEIVACFADAELRQETGFPGYLVVCEDALAFGFEQHNGKYRFSYIDNANAE</sequence>
<proteinExistence type="predicted"/>
<accession>A0ABX1TI67</accession>
<comment type="caution">
    <text evidence="1">The sequence shown here is derived from an EMBL/GenBank/DDBJ whole genome shotgun (WGS) entry which is preliminary data.</text>
</comment>
<reference evidence="1 2" key="1">
    <citation type="submission" date="2019-03" db="EMBL/GenBank/DDBJ databases">
        <title>Metabolic reconstructions from genomes of highly enriched 'Candidatus Accumulibacter' and 'Candidatus Competibacter' bioreactor populations.</title>
        <authorList>
            <person name="Annavajhala M.K."/>
            <person name="Welles L."/>
            <person name="Abbas B."/>
            <person name="Sorokin D."/>
            <person name="Park H."/>
            <person name="Van Loosdrecht M."/>
            <person name="Chandran K."/>
        </authorList>
    </citation>
    <scope>NUCLEOTIDE SEQUENCE [LARGE SCALE GENOMIC DNA]</scope>
    <source>
        <strain evidence="1 2">SBR_G</strain>
    </source>
</reference>
<evidence type="ECO:0000313" key="2">
    <source>
        <dbReference type="Proteomes" id="UP000760480"/>
    </source>
</evidence>
<dbReference type="Proteomes" id="UP000760480">
    <property type="component" value="Unassembled WGS sequence"/>
</dbReference>
<dbReference type="EMBL" id="SPMZ01000019">
    <property type="protein sequence ID" value="NMQ19075.1"/>
    <property type="molecule type" value="Genomic_DNA"/>
</dbReference>
<name>A0ABX1TI67_9GAMM</name>
<gene>
    <name evidence="1" type="ORF">E4P82_07585</name>
</gene>
<keyword evidence="2" id="KW-1185">Reference proteome</keyword>
<dbReference type="PROSITE" id="PS51257">
    <property type="entry name" value="PROKAR_LIPOPROTEIN"/>
    <property type="match status" value="1"/>
</dbReference>
<protein>
    <submittedName>
        <fullName evidence="1">Uncharacterized protein</fullName>
    </submittedName>
</protein>
<evidence type="ECO:0000313" key="1">
    <source>
        <dbReference type="EMBL" id="NMQ19075.1"/>
    </source>
</evidence>